<dbReference type="Pfam" id="PF00072">
    <property type="entry name" value="Response_reg"/>
    <property type="match status" value="1"/>
</dbReference>
<dbReference type="InterPro" id="IPR001789">
    <property type="entry name" value="Sig_transdc_resp-reg_receiver"/>
</dbReference>
<keyword evidence="1" id="KW-0597">Phosphoprotein</keyword>
<feature type="domain" description="Response regulatory" evidence="2">
    <location>
        <begin position="12"/>
        <end position="133"/>
    </location>
</feature>
<gene>
    <name evidence="3" type="ORF">GQN54_01910</name>
</gene>
<dbReference type="GO" id="GO:0000160">
    <property type="term" value="P:phosphorelay signal transduction system"/>
    <property type="evidence" value="ECO:0007669"/>
    <property type="project" value="InterPro"/>
</dbReference>
<dbReference type="PANTHER" id="PTHR44520">
    <property type="entry name" value="RESPONSE REGULATOR RCP1-RELATED"/>
    <property type="match status" value="1"/>
</dbReference>
<protein>
    <submittedName>
        <fullName evidence="3">Response regulator</fullName>
    </submittedName>
</protein>
<dbReference type="Proteomes" id="UP000470771">
    <property type="component" value="Unassembled WGS sequence"/>
</dbReference>
<dbReference type="Gene3D" id="3.40.50.2300">
    <property type="match status" value="1"/>
</dbReference>
<evidence type="ECO:0000313" key="4">
    <source>
        <dbReference type="Proteomes" id="UP000470771"/>
    </source>
</evidence>
<dbReference type="CDD" id="cd17557">
    <property type="entry name" value="REC_Rcp-like"/>
    <property type="match status" value="1"/>
</dbReference>
<dbReference type="PANTHER" id="PTHR44520:SF2">
    <property type="entry name" value="RESPONSE REGULATOR RCP1"/>
    <property type="match status" value="1"/>
</dbReference>
<proteinExistence type="predicted"/>
<dbReference type="AlphaFoldDB" id="A0A6N9NGC7"/>
<comment type="caution">
    <text evidence="3">The sequence shown here is derived from an EMBL/GenBank/DDBJ whole genome shotgun (WGS) entry which is preliminary data.</text>
</comment>
<dbReference type="EMBL" id="WWNE01000003">
    <property type="protein sequence ID" value="NBG64854.1"/>
    <property type="molecule type" value="Genomic_DNA"/>
</dbReference>
<feature type="modified residue" description="4-aspartylphosphate" evidence="1">
    <location>
        <position position="66"/>
    </location>
</feature>
<name>A0A6N9NGC7_9FLAO</name>
<keyword evidence="4" id="KW-1185">Reference proteome</keyword>
<evidence type="ECO:0000313" key="3">
    <source>
        <dbReference type="EMBL" id="NBG64854.1"/>
    </source>
</evidence>
<dbReference type="InterPro" id="IPR052893">
    <property type="entry name" value="TCS_response_regulator"/>
</dbReference>
<accession>A0A6N9NGC7</accession>
<reference evidence="3 4" key="1">
    <citation type="submission" date="2019-12" db="EMBL/GenBank/DDBJ databases">
        <authorList>
            <person name="Zhao J."/>
        </authorList>
    </citation>
    <scope>NUCLEOTIDE SEQUENCE [LARGE SCALE GENOMIC DNA]</scope>
    <source>
        <strain evidence="3 4">S-15</strain>
    </source>
</reference>
<dbReference type="RefSeq" id="WP_160631405.1">
    <property type="nucleotide sequence ID" value="NZ_WWNE01000003.1"/>
</dbReference>
<sequence>MLKNNNSSNQICLLITDDDLDDQLLMRNAIEENSWCGDHQFFNDGEELLTFLKAKQPTQPTLILLDLNMPRKNGWETLSEIQKDETLKHIPVLIFTTSNIQSDIARAYKIGSNTYFTKPDLYSDLVETIKCIKEYWNMKASLVV</sequence>
<dbReference type="SMART" id="SM00448">
    <property type="entry name" value="REC"/>
    <property type="match status" value="1"/>
</dbReference>
<evidence type="ECO:0000256" key="1">
    <source>
        <dbReference type="PROSITE-ProRule" id="PRU00169"/>
    </source>
</evidence>
<dbReference type="InterPro" id="IPR011006">
    <property type="entry name" value="CheY-like_superfamily"/>
</dbReference>
<dbReference type="PROSITE" id="PS50110">
    <property type="entry name" value="RESPONSE_REGULATORY"/>
    <property type="match status" value="1"/>
</dbReference>
<organism evidence="3 4">
    <name type="scientific">Acidiluteibacter ferrifornacis</name>
    <dbReference type="NCBI Taxonomy" id="2692424"/>
    <lineage>
        <taxon>Bacteria</taxon>
        <taxon>Pseudomonadati</taxon>
        <taxon>Bacteroidota</taxon>
        <taxon>Flavobacteriia</taxon>
        <taxon>Flavobacteriales</taxon>
        <taxon>Cryomorphaceae</taxon>
        <taxon>Acidiluteibacter</taxon>
    </lineage>
</organism>
<evidence type="ECO:0000259" key="2">
    <source>
        <dbReference type="PROSITE" id="PS50110"/>
    </source>
</evidence>
<dbReference type="SUPFAM" id="SSF52172">
    <property type="entry name" value="CheY-like"/>
    <property type="match status" value="1"/>
</dbReference>